<dbReference type="EMBL" id="KE145372">
    <property type="protein sequence ID" value="EPE25221.1"/>
    <property type="molecule type" value="Genomic_DNA"/>
</dbReference>
<accession>S3CZG7</accession>
<organism evidence="2 3">
    <name type="scientific">Glarea lozoyensis (strain ATCC 20868 / MF5171)</name>
    <dbReference type="NCBI Taxonomy" id="1116229"/>
    <lineage>
        <taxon>Eukaryota</taxon>
        <taxon>Fungi</taxon>
        <taxon>Dikarya</taxon>
        <taxon>Ascomycota</taxon>
        <taxon>Pezizomycotina</taxon>
        <taxon>Leotiomycetes</taxon>
        <taxon>Helotiales</taxon>
        <taxon>Helotiaceae</taxon>
        <taxon>Glarea</taxon>
    </lineage>
</organism>
<sequence length="229" mass="24345">MCLPSSYGNSTGRSSQDSTIARYLSYENSPFPCERTLYLQWACIANGTETIDFLAEQQCFCGGGFFSASEGCDACYRAHGLVMSTSPEEEASYLSSLSTAECTPNPPTQGFTNLVATVDFSLIRTRSTTLSDDKFPNQTAVSNYFTTTKALTPGEVTGSATARRTSWTNWDGVRFTPTPVSNTGSVLVTSTGNGPPSSSTSSASSGGMAKNVPGLDQLVMMLFSILLIV</sequence>
<feature type="region of interest" description="Disordered" evidence="1">
    <location>
        <begin position="187"/>
        <end position="208"/>
    </location>
</feature>
<keyword evidence="3" id="KW-1185">Reference proteome</keyword>
<protein>
    <submittedName>
        <fullName evidence="2">Uncharacterized protein</fullName>
    </submittedName>
</protein>
<dbReference type="OrthoDB" id="4331875at2759"/>
<dbReference type="OMA" id="SPFPCER"/>
<dbReference type="GeneID" id="19470843"/>
<dbReference type="Proteomes" id="UP000016922">
    <property type="component" value="Unassembled WGS sequence"/>
</dbReference>
<proteinExistence type="predicted"/>
<evidence type="ECO:0000256" key="1">
    <source>
        <dbReference type="SAM" id="MobiDB-lite"/>
    </source>
</evidence>
<dbReference type="AlphaFoldDB" id="S3CZG7"/>
<dbReference type="KEGG" id="glz:GLAREA_11802"/>
<dbReference type="HOGENOM" id="CLU_082500_1_0_1"/>
<evidence type="ECO:0000313" key="2">
    <source>
        <dbReference type="EMBL" id="EPE25221.1"/>
    </source>
</evidence>
<reference evidence="2 3" key="1">
    <citation type="journal article" date="2013" name="BMC Genomics">
        <title>Genomics-driven discovery of the pneumocandin biosynthetic gene cluster in the fungus Glarea lozoyensis.</title>
        <authorList>
            <person name="Chen L."/>
            <person name="Yue Q."/>
            <person name="Zhang X."/>
            <person name="Xiang M."/>
            <person name="Wang C."/>
            <person name="Li S."/>
            <person name="Che Y."/>
            <person name="Ortiz-Lopez F.J."/>
            <person name="Bills G.F."/>
            <person name="Liu X."/>
            <person name="An Z."/>
        </authorList>
    </citation>
    <scope>NUCLEOTIDE SEQUENCE [LARGE SCALE GENOMIC DNA]</scope>
    <source>
        <strain evidence="3">ATCC 20868 / MF5171</strain>
    </source>
</reference>
<evidence type="ECO:0000313" key="3">
    <source>
        <dbReference type="Proteomes" id="UP000016922"/>
    </source>
</evidence>
<dbReference type="RefSeq" id="XP_008088136.1">
    <property type="nucleotide sequence ID" value="XM_008089945.1"/>
</dbReference>
<gene>
    <name evidence="2" type="ORF">GLAREA_11802</name>
</gene>
<feature type="compositionally biased region" description="Low complexity" evidence="1">
    <location>
        <begin position="189"/>
        <end position="207"/>
    </location>
</feature>
<name>S3CZG7_GLAL2</name>